<organism evidence="4 5">
    <name type="scientific">Photobacterium frigidiphilum</name>
    <dbReference type="NCBI Taxonomy" id="264736"/>
    <lineage>
        <taxon>Bacteria</taxon>
        <taxon>Pseudomonadati</taxon>
        <taxon>Pseudomonadota</taxon>
        <taxon>Gammaproteobacteria</taxon>
        <taxon>Vibrionales</taxon>
        <taxon>Vibrionaceae</taxon>
        <taxon>Photobacterium</taxon>
    </lineage>
</organism>
<comment type="caution">
    <text evidence="4">The sequence shown here is derived from an EMBL/GenBank/DDBJ whole genome shotgun (WGS) entry which is preliminary data.</text>
</comment>
<accession>A0A2T3J7T1</accession>
<dbReference type="Proteomes" id="UP000240987">
    <property type="component" value="Unassembled WGS sequence"/>
</dbReference>
<dbReference type="EMBL" id="PYMJ01000042">
    <property type="protein sequence ID" value="PSU44774.1"/>
    <property type="molecule type" value="Genomic_DNA"/>
</dbReference>
<dbReference type="AlphaFoldDB" id="A0A2T3J7T1"/>
<dbReference type="OrthoDB" id="6512860at2"/>
<keyword evidence="2" id="KW-0812">Transmembrane</keyword>
<keyword evidence="2" id="KW-0472">Membrane</keyword>
<feature type="domain" description="TraD/TraG TraM recognition site" evidence="3">
    <location>
        <begin position="413"/>
        <end position="537"/>
    </location>
</feature>
<evidence type="ECO:0000313" key="4">
    <source>
        <dbReference type="EMBL" id="PSU44774.1"/>
    </source>
</evidence>
<evidence type="ECO:0000259" key="3">
    <source>
        <dbReference type="Pfam" id="PF12696"/>
    </source>
</evidence>
<name>A0A2T3J7T1_9GAMM</name>
<feature type="transmembrane region" description="Helical" evidence="2">
    <location>
        <begin position="63"/>
        <end position="86"/>
    </location>
</feature>
<keyword evidence="2" id="KW-1133">Transmembrane helix</keyword>
<evidence type="ECO:0000313" key="5">
    <source>
        <dbReference type="Proteomes" id="UP000240987"/>
    </source>
</evidence>
<dbReference type="Pfam" id="PF12696">
    <property type="entry name" value="TraG-D_C"/>
    <property type="match status" value="1"/>
</dbReference>
<dbReference type="InterPro" id="IPR032689">
    <property type="entry name" value="TraG-D_C"/>
</dbReference>
<keyword evidence="5" id="KW-1185">Reference proteome</keyword>
<feature type="transmembrane region" description="Helical" evidence="2">
    <location>
        <begin position="20"/>
        <end position="43"/>
    </location>
</feature>
<sequence length="623" mass="71376">MMDNIYNWSVLLTNIENNINPWITLFSFIALSVSGWISLMGIVDSKDEKKGIDVFLEHFRQRVFIAVILLHFLGLLGLSLLAKIVYPERDAFFYLNIIIDEYTTTWEMFWFNFLILFILSVTFIFFSHRIVKPQYQSFIRRYTIKKSVEKQSDIRDEILELNSTDFIPSDYYKDGVFFFGLNEDQEPIYVPDDEFKSKHAKILGPSQTGKGVGLGVLIDQAIRKGWGVWFNDLKPDDFIYQIMLQACNDTNRSIKYLDLNGSFGTYEPFQHGTIRQREERIKRACKILDAGDMADHYKSGNRSVLDYVMPLWDGTLTHLSTLLHGNGIPDDKKEWVMVVGSTLRDRVTEFLKLDALKASTNRTQFTIPELMDNGDVVYVMGNTADDLVRSANLILLDEFISYGLSKKQNQQIFMVLDEVRFLVSDKLANSLATLLSKHINMAISYQARNDLANSPDKTLNVGSISNGIETNTLLTMSYRGHDEETAQWISGMTGTQLKTITKMESAELDRFGTESWTGNKTYGQQEEYLIPTNRVLSFNKRVGAFINAGELATIIKTCWIPVKEFMPYPTEPSPIFEIDKPALNNEPVEDEGDAQQEQEDNRQEHADNDDKAAELMKLMENNL</sequence>
<evidence type="ECO:0000256" key="2">
    <source>
        <dbReference type="SAM" id="Phobius"/>
    </source>
</evidence>
<dbReference type="InterPro" id="IPR027417">
    <property type="entry name" value="P-loop_NTPase"/>
</dbReference>
<proteinExistence type="predicted"/>
<protein>
    <recommendedName>
        <fullName evidence="3">TraD/TraG TraM recognition site domain-containing protein</fullName>
    </recommendedName>
</protein>
<dbReference type="SUPFAM" id="SSF52540">
    <property type="entry name" value="P-loop containing nucleoside triphosphate hydrolases"/>
    <property type="match status" value="1"/>
</dbReference>
<feature type="compositionally biased region" description="Acidic residues" evidence="1">
    <location>
        <begin position="587"/>
        <end position="598"/>
    </location>
</feature>
<feature type="region of interest" description="Disordered" evidence="1">
    <location>
        <begin position="576"/>
        <end position="623"/>
    </location>
</feature>
<feature type="compositionally biased region" description="Basic and acidic residues" evidence="1">
    <location>
        <begin position="599"/>
        <end position="614"/>
    </location>
</feature>
<gene>
    <name evidence="4" type="ORF">C9J12_25590</name>
</gene>
<dbReference type="Gene3D" id="3.40.50.300">
    <property type="entry name" value="P-loop containing nucleotide triphosphate hydrolases"/>
    <property type="match status" value="1"/>
</dbReference>
<feature type="transmembrane region" description="Helical" evidence="2">
    <location>
        <begin position="109"/>
        <end position="131"/>
    </location>
</feature>
<evidence type="ECO:0000256" key="1">
    <source>
        <dbReference type="SAM" id="MobiDB-lite"/>
    </source>
</evidence>
<dbReference type="RefSeq" id="WP_107245303.1">
    <property type="nucleotide sequence ID" value="NZ_PYMJ01000042.1"/>
</dbReference>
<reference evidence="4 5" key="1">
    <citation type="submission" date="2018-01" db="EMBL/GenBank/DDBJ databases">
        <title>Whole genome sequencing of Histamine producing bacteria.</title>
        <authorList>
            <person name="Butler K."/>
        </authorList>
    </citation>
    <scope>NUCLEOTIDE SEQUENCE [LARGE SCALE GENOMIC DNA]</scope>
    <source>
        <strain evidence="4 5">JCM 12947</strain>
    </source>
</reference>